<accession>A0A832V4V6</accession>
<gene>
    <name evidence="1" type="ORF">H1016_05495</name>
</gene>
<name>A0A832V4V6_9ARCH</name>
<dbReference type="Gene3D" id="2.60.40.1190">
    <property type="match status" value="1"/>
</dbReference>
<organism evidence="1 2">
    <name type="scientific">Candidatus Naiadarchaeum limnaeum</name>
    <dbReference type="NCBI Taxonomy" id="2756139"/>
    <lineage>
        <taxon>Archaea</taxon>
        <taxon>Candidatus Undinarchaeota</taxon>
        <taxon>Candidatus Undinarchaeia</taxon>
        <taxon>Candidatus Naiadarchaeales</taxon>
        <taxon>Candidatus Naiadarchaeaceae</taxon>
        <taxon>Candidatus Naiadarchaeum</taxon>
    </lineage>
</organism>
<reference evidence="1 2" key="1">
    <citation type="journal article" name="Nat. Commun.">
        <title>Undinarchaeota illuminate DPANN phylogeny and the impact of gene transfer on archaeal evolution.</title>
        <authorList>
            <person name="Dombrowski N."/>
            <person name="Williams T.A."/>
            <person name="Sun J."/>
            <person name="Woodcroft B.J."/>
            <person name="Lee J.H."/>
            <person name="Minh B.Q."/>
            <person name="Rinke C."/>
            <person name="Spang A."/>
        </authorList>
    </citation>
    <scope>NUCLEOTIDE SEQUENCE [LARGE SCALE GENOMIC DNA]</scope>
    <source>
        <strain evidence="1">MAG_bin1129</strain>
    </source>
</reference>
<evidence type="ECO:0000313" key="1">
    <source>
        <dbReference type="EMBL" id="HIK00957.1"/>
    </source>
</evidence>
<proteinExistence type="predicted"/>
<protein>
    <recommendedName>
        <fullName evidence="3">Carbohydrate-binding domain-containing protein</fullName>
    </recommendedName>
</protein>
<dbReference type="Proteomes" id="UP000646946">
    <property type="component" value="Unassembled WGS sequence"/>
</dbReference>
<sequence length="258" mass="28950">MAKESIAKNKLVLAILLVVLAVALVVYINSTTGFLTFGPVVRAPEKQTTLTSYLGGAPILDGQISSLDNWNEAVPSTITYERGTVKIASKHDLQYIYFLVQWDDDGPAWNDAINFYFEDDGVTHDHSLDGKYDYSFRNLIMGCNVIAGGYWTAGANDWTPAGADFDVRCNHEKRRWTMEVRHVLFDLLRGDKVFRIEPGNEEILGMAMVNWEENSMGGSGWQSWNWPIDAKAGTYFGTNPAEPATWGDLKVVWTRKVK</sequence>
<evidence type="ECO:0008006" key="3">
    <source>
        <dbReference type="Google" id="ProtNLM"/>
    </source>
</evidence>
<keyword evidence="2" id="KW-1185">Reference proteome</keyword>
<dbReference type="EMBL" id="DVAB01000049">
    <property type="protein sequence ID" value="HIK00957.1"/>
    <property type="molecule type" value="Genomic_DNA"/>
</dbReference>
<comment type="caution">
    <text evidence="1">The sequence shown here is derived from an EMBL/GenBank/DDBJ whole genome shotgun (WGS) entry which is preliminary data.</text>
</comment>
<dbReference type="AlphaFoldDB" id="A0A832V4V6"/>
<evidence type="ECO:0000313" key="2">
    <source>
        <dbReference type="Proteomes" id="UP000646946"/>
    </source>
</evidence>